<organism evidence="2 3">
    <name type="scientific">Variovorax paradoxus</name>
    <dbReference type="NCBI Taxonomy" id="34073"/>
    <lineage>
        <taxon>Bacteria</taxon>
        <taxon>Pseudomonadati</taxon>
        <taxon>Pseudomonadota</taxon>
        <taxon>Betaproteobacteria</taxon>
        <taxon>Burkholderiales</taxon>
        <taxon>Comamonadaceae</taxon>
        <taxon>Variovorax</taxon>
    </lineage>
</organism>
<sequence>MRHADYTRKTQELSQRETQAVEVVKSEVGKARAHYEERAQLAMAAVQQLAGLKTPEQMLALAQTDPAGYVAEQARQQQVHMVLQGIQQGLQQERQQQSQMTEQEQAQKFSQAWGVLGQHGLDKPKLAAIYESASKNYGFAKEQFATVYDPKLVLMMRDAVAYRELQAKVKDAKEKAATAPRLPTRQNVQPATQAQQRREARFKSGRASLKDLAAHLANT</sequence>
<dbReference type="EMBL" id="QFPP01000007">
    <property type="protein sequence ID" value="PZQ77944.1"/>
    <property type="molecule type" value="Genomic_DNA"/>
</dbReference>
<feature type="compositionally biased region" description="Basic and acidic residues" evidence="1">
    <location>
        <begin position="196"/>
        <end position="206"/>
    </location>
</feature>
<evidence type="ECO:0000313" key="2">
    <source>
        <dbReference type="EMBL" id="PZQ77944.1"/>
    </source>
</evidence>
<proteinExistence type="predicted"/>
<accession>A0A2W5QLV9</accession>
<protein>
    <submittedName>
        <fullName evidence="2">Uncharacterized protein</fullName>
    </submittedName>
</protein>
<gene>
    <name evidence="2" type="ORF">DI563_01945</name>
</gene>
<reference evidence="2 3" key="1">
    <citation type="submission" date="2017-08" db="EMBL/GenBank/DDBJ databases">
        <title>Infants hospitalized years apart are colonized by the same room-sourced microbial strains.</title>
        <authorList>
            <person name="Brooks B."/>
            <person name="Olm M.R."/>
            <person name="Firek B.A."/>
            <person name="Baker R."/>
            <person name="Thomas B.C."/>
            <person name="Morowitz M.J."/>
            <person name="Banfield J.F."/>
        </authorList>
    </citation>
    <scope>NUCLEOTIDE SEQUENCE [LARGE SCALE GENOMIC DNA]</scope>
    <source>
        <strain evidence="2">S2_005_003_R2_41</strain>
    </source>
</reference>
<name>A0A2W5QLV9_VARPD</name>
<evidence type="ECO:0000256" key="1">
    <source>
        <dbReference type="SAM" id="MobiDB-lite"/>
    </source>
</evidence>
<evidence type="ECO:0000313" key="3">
    <source>
        <dbReference type="Proteomes" id="UP000249135"/>
    </source>
</evidence>
<comment type="caution">
    <text evidence="2">The sequence shown here is derived from an EMBL/GenBank/DDBJ whole genome shotgun (WGS) entry which is preliminary data.</text>
</comment>
<feature type="compositionally biased region" description="Polar residues" evidence="1">
    <location>
        <begin position="184"/>
        <end position="195"/>
    </location>
</feature>
<feature type="region of interest" description="Disordered" evidence="1">
    <location>
        <begin position="173"/>
        <end position="206"/>
    </location>
</feature>
<dbReference type="Proteomes" id="UP000249135">
    <property type="component" value="Unassembled WGS sequence"/>
</dbReference>
<dbReference type="AlphaFoldDB" id="A0A2W5QLV9"/>